<dbReference type="GO" id="GO:0043565">
    <property type="term" value="F:sequence-specific DNA binding"/>
    <property type="evidence" value="ECO:0007669"/>
    <property type="project" value="InterPro"/>
</dbReference>
<keyword evidence="6" id="KW-0238">DNA-binding</keyword>
<evidence type="ECO:0000313" key="12">
    <source>
        <dbReference type="Proteomes" id="UP000006620"/>
    </source>
</evidence>
<proteinExistence type="predicted"/>
<dbReference type="CDD" id="cd17536">
    <property type="entry name" value="REC_YesN-like"/>
    <property type="match status" value="1"/>
</dbReference>
<feature type="modified residue" description="4-aspartylphosphate" evidence="8">
    <location>
        <position position="55"/>
    </location>
</feature>
<dbReference type="PANTHER" id="PTHR42713">
    <property type="entry name" value="HISTIDINE KINASE-RELATED"/>
    <property type="match status" value="1"/>
</dbReference>
<dbReference type="EMBL" id="CP002869">
    <property type="protein sequence ID" value="AEI40303.1"/>
    <property type="molecule type" value="Genomic_DNA"/>
</dbReference>
<evidence type="ECO:0000256" key="4">
    <source>
        <dbReference type="ARBA" id="ARBA00023012"/>
    </source>
</evidence>
<dbReference type="InterPro" id="IPR020449">
    <property type="entry name" value="Tscrpt_reg_AraC-type_HTH"/>
</dbReference>
<keyword evidence="5" id="KW-0805">Transcription regulation</keyword>
<dbReference type="GO" id="GO:0005737">
    <property type="term" value="C:cytoplasm"/>
    <property type="evidence" value="ECO:0007669"/>
    <property type="project" value="UniProtKB-SubCell"/>
</dbReference>
<dbReference type="Gene3D" id="1.10.10.60">
    <property type="entry name" value="Homeodomain-like"/>
    <property type="match status" value="2"/>
</dbReference>
<dbReference type="KEGG" id="pms:KNP414_01741"/>
<feature type="domain" description="Response regulatory" evidence="10">
    <location>
        <begin position="3"/>
        <end position="120"/>
    </location>
</feature>
<evidence type="ECO:0000256" key="6">
    <source>
        <dbReference type="ARBA" id="ARBA00023125"/>
    </source>
</evidence>
<evidence type="ECO:0000256" key="7">
    <source>
        <dbReference type="ARBA" id="ARBA00023163"/>
    </source>
</evidence>
<dbReference type="PROSITE" id="PS00041">
    <property type="entry name" value="HTH_ARAC_FAMILY_1"/>
    <property type="match status" value="1"/>
</dbReference>
<evidence type="ECO:0000256" key="5">
    <source>
        <dbReference type="ARBA" id="ARBA00023015"/>
    </source>
</evidence>
<dbReference type="Proteomes" id="UP000006620">
    <property type="component" value="Chromosome"/>
</dbReference>
<dbReference type="InterPro" id="IPR018060">
    <property type="entry name" value="HTH_AraC"/>
</dbReference>
<dbReference type="SUPFAM" id="SSF52172">
    <property type="entry name" value="CheY-like"/>
    <property type="match status" value="1"/>
</dbReference>
<sequence>MIQLLVVDDERIVADSLADLLPWDELGIDQVYRVYSGLEALRLMNTHPIDIVITDIRMPELSGLELIAKIRETNSRTKCIIHSGYADFEYAKQAMSSQVTEFVIKPASDEDIINAVMRVKAQLHEELQVQFSQQKIFNALKEQRPFIRSLLLNDLIKGKKITHSELESKLELTDLPFRMDDPFALIVIRLEEGFVGFDQASLSLFEYAILNITDETLREYFDVLAAKDVYDYLVILVKVNQHKGGTYEGSLKDAGQHSLLLEQMALKLQENVRTFLRGKISLIVSSWGAFPRDVPYLYQECITTIRRTVGNDRDIFLTLDDDSLSTQVKSLRSLYDPPTPMQLFDMGRKEQTMMKMETIIKELEEQWADSQEHLLEVFLHFGAAFTYAAHKNGKLLENLIGTEYEPLVARKPFLSIRQLKDWTFKVTDLLYEDLNRDWVDAKSISIMQIQQFVTSHLSEDVTLQAIADHVHLHPVYLSKIFKARTGENLSEYIIRLKMEQSAYLLKETDDRIYEICSKVGYQNPPYFTKIFKKYFGVTPQEFREASME</sequence>
<name>F8FQ83_PAEMK</name>
<dbReference type="Gene3D" id="3.40.50.2300">
    <property type="match status" value="1"/>
</dbReference>
<dbReference type="InterPro" id="IPR009057">
    <property type="entry name" value="Homeodomain-like_sf"/>
</dbReference>
<dbReference type="InterPro" id="IPR051552">
    <property type="entry name" value="HptR"/>
</dbReference>
<dbReference type="AlphaFoldDB" id="F8FQ83"/>
<evidence type="ECO:0000259" key="9">
    <source>
        <dbReference type="PROSITE" id="PS01124"/>
    </source>
</evidence>
<keyword evidence="2" id="KW-0963">Cytoplasm</keyword>
<keyword evidence="3 8" id="KW-0597">Phosphoprotein</keyword>
<evidence type="ECO:0000256" key="8">
    <source>
        <dbReference type="PROSITE-ProRule" id="PRU00169"/>
    </source>
</evidence>
<dbReference type="RefSeq" id="WP_013915465.1">
    <property type="nucleotide sequence ID" value="NC_015690.1"/>
</dbReference>
<dbReference type="SMART" id="SM00448">
    <property type="entry name" value="REC"/>
    <property type="match status" value="1"/>
</dbReference>
<dbReference type="PATRIC" id="fig|1036673.3.peg.1548"/>
<accession>F8FQ83</accession>
<reference evidence="11 12" key="2">
    <citation type="journal article" date="2013" name="Genome Announc.">
        <title>Genome Sequence of Growth-Improving Paenibacillus mucilaginosus Strain KNP414.</title>
        <authorList>
            <person name="Lu J.J."/>
            <person name="Wang J.F."/>
            <person name="Hu X.F."/>
        </authorList>
    </citation>
    <scope>NUCLEOTIDE SEQUENCE [LARGE SCALE GENOMIC DNA]</scope>
    <source>
        <strain evidence="11 12">KNP414</strain>
    </source>
</reference>
<dbReference type="SUPFAM" id="SSF46689">
    <property type="entry name" value="Homeodomain-like"/>
    <property type="match status" value="2"/>
</dbReference>
<evidence type="ECO:0000313" key="11">
    <source>
        <dbReference type="EMBL" id="AEI40303.1"/>
    </source>
</evidence>
<dbReference type="InterPro" id="IPR001789">
    <property type="entry name" value="Sig_transdc_resp-reg_receiver"/>
</dbReference>
<protein>
    <submittedName>
        <fullName evidence="11">Two component transcriptional regulator, AraC family</fullName>
    </submittedName>
</protein>
<dbReference type="GO" id="GO:0003700">
    <property type="term" value="F:DNA-binding transcription factor activity"/>
    <property type="evidence" value="ECO:0007669"/>
    <property type="project" value="InterPro"/>
</dbReference>
<evidence type="ECO:0000256" key="2">
    <source>
        <dbReference type="ARBA" id="ARBA00022490"/>
    </source>
</evidence>
<evidence type="ECO:0000259" key="10">
    <source>
        <dbReference type="PROSITE" id="PS50110"/>
    </source>
</evidence>
<dbReference type="InterPro" id="IPR011006">
    <property type="entry name" value="CheY-like_superfamily"/>
</dbReference>
<dbReference type="PRINTS" id="PR00032">
    <property type="entry name" value="HTHARAC"/>
</dbReference>
<keyword evidence="4" id="KW-0902">Two-component regulatory system</keyword>
<dbReference type="HOGENOM" id="CLU_000445_5_0_9"/>
<reference evidence="12" key="1">
    <citation type="submission" date="2011-06" db="EMBL/GenBank/DDBJ databases">
        <title>Complete genome sequence of Paenibacillus mucilaginosus KNP414.</title>
        <authorList>
            <person name="Wang J."/>
            <person name="Hu S."/>
            <person name="Hu X."/>
            <person name="Zhang B."/>
            <person name="Dong D."/>
            <person name="Zhang S."/>
            <person name="Zhao K."/>
            <person name="Wu D."/>
        </authorList>
    </citation>
    <scope>NUCLEOTIDE SEQUENCE [LARGE SCALE GENOMIC DNA]</scope>
    <source>
        <strain evidence="12">KNP414</strain>
    </source>
</reference>
<keyword evidence="7" id="KW-0804">Transcription</keyword>
<evidence type="ECO:0000256" key="3">
    <source>
        <dbReference type="ARBA" id="ARBA00022553"/>
    </source>
</evidence>
<evidence type="ECO:0000256" key="1">
    <source>
        <dbReference type="ARBA" id="ARBA00004496"/>
    </source>
</evidence>
<organism evidence="11 12">
    <name type="scientific">Paenibacillus mucilaginosus (strain KNP414)</name>
    <dbReference type="NCBI Taxonomy" id="1036673"/>
    <lineage>
        <taxon>Bacteria</taxon>
        <taxon>Bacillati</taxon>
        <taxon>Bacillota</taxon>
        <taxon>Bacilli</taxon>
        <taxon>Bacillales</taxon>
        <taxon>Paenibacillaceae</taxon>
        <taxon>Paenibacillus</taxon>
    </lineage>
</organism>
<gene>
    <name evidence="11" type="ordered locus">KNP414_01741</name>
</gene>
<dbReference type="PROSITE" id="PS01124">
    <property type="entry name" value="HTH_ARAC_FAMILY_2"/>
    <property type="match status" value="1"/>
</dbReference>
<dbReference type="InterPro" id="IPR018062">
    <property type="entry name" value="HTH_AraC-typ_CS"/>
</dbReference>
<feature type="domain" description="HTH araC/xylS-type" evidence="9">
    <location>
        <begin position="447"/>
        <end position="545"/>
    </location>
</feature>
<dbReference type="PANTHER" id="PTHR42713:SF3">
    <property type="entry name" value="TRANSCRIPTIONAL REGULATORY PROTEIN HPTR"/>
    <property type="match status" value="1"/>
</dbReference>
<dbReference type="PROSITE" id="PS50110">
    <property type="entry name" value="RESPONSE_REGULATORY"/>
    <property type="match status" value="1"/>
</dbReference>
<dbReference type="SMART" id="SM00342">
    <property type="entry name" value="HTH_ARAC"/>
    <property type="match status" value="1"/>
</dbReference>
<dbReference type="GO" id="GO:0000160">
    <property type="term" value="P:phosphorelay signal transduction system"/>
    <property type="evidence" value="ECO:0007669"/>
    <property type="project" value="UniProtKB-KW"/>
</dbReference>
<dbReference type="Pfam" id="PF12833">
    <property type="entry name" value="HTH_18"/>
    <property type="match status" value="1"/>
</dbReference>
<dbReference type="Pfam" id="PF00072">
    <property type="entry name" value="Response_reg"/>
    <property type="match status" value="1"/>
</dbReference>
<comment type="subcellular location">
    <subcellularLocation>
        <location evidence="1">Cytoplasm</location>
    </subcellularLocation>
</comment>